<name>A0A542DR57_AMYCI</name>
<evidence type="ECO:0008006" key="3">
    <source>
        <dbReference type="Google" id="ProtNLM"/>
    </source>
</evidence>
<proteinExistence type="predicted"/>
<dbReference type="AlphaFoldDB" id="A0A542DR57"/>
<evidence type="ECO:0000313" key="1">
    <source>
        <dbReference type="EMBL" id="TQJ05579.1"/>
    </source>
</evidence>
<evidence type="ECO:0000313" key="2">
    <source>
        <dbReference type="Proteomes" id="UP000320876"/>
    </source>
</evidence>
<gene>
    <name evidence="1" type="ORF">FB471_5416</name>
</gene>
<reference evidence="1 2" key="1">
    <citation type="submission" date="2019-06" db="EMBL/GenBank/DDBJ databases">
        <title>Sequencing the genomes of 1000 actinobacteria strains.</title>
        <authorList>
            <person name="Klenk H.-P."/>
        </authorList>
    </citation>
    <scope>NUCLEOTIDE SEQUENCE [LARGE SCALE GENOMIC DNA]</scope>
    <source>
        <strain evidence="1 2">DSM 45679</strain>
    </source>
</reference>
<keyword evidence="2" id="KW-1185">Reference proteome</keyword>
<protein>
    <recommendedName>
        <fullName evidence="3">Lipoprotein</fullName>
    </recommendedName>
</protein>
<accession>A0A542DR57</accession>
<comment type="caution">
    <text evidence="1">The sequence shown here is derived from an EMBL/GenBank/DDBJ whole genome shotgun (WGS) entry which is preliminary data.</text>
</comment>
<dbReference type="EMBL" id="VFML01000001">
    <property type="protein sequence ID" value="TQJ05579.1"/>
    <property type="molecule type" value="Genomic_DNA"/>
</dbReference>
<sequence length="37" mass="3944">MRKLLTIVAGAALALGCGLLGRRLAQRSSTQVHRVEP</sequence>
<organism evidence="1 2">
    <name type="scientific">Amycolatopsis cihanbeyliensis</name>
    <dbReference type="NCBI Taxonomy" id="1128664"/>
    <lineage>
        <taxon>Bacteria</taxon>
        <taxon>Bacillati</taxon>
        <taxon>Actinomycetota</taxon>
        <taxon>Actinomycetes</taxon>
        <taxon>Pseudonocardiales</taxon>
        <taxon>Pseudonocardiaceae</taxon>
        <taxon>Amycolatopsis</taxon>
    </lineage>
</organism>
<dbReference type="Proteomes" id="UP000320876">
    <property type="component" value="Unassembled WGS sequence"/>
</dbReference>
<dbReference type="PROSITE" id="PS51257">
    <property type="entry name" value="PROKAR_LIPOPROTEIN"/>
    <property type="match status" value="1"/>
</dbReference>